<name>A0A4P6M3G1_9FIRM</name>
<feature type="domain" description="B12-binding N-terminal" evidence="4">
    <location>
        <begin position="1"/>
        <end position="87"/>
    </location>
</feature>
<dbReference type="Gene3D" id="1.10.1240.10">
    <property type="entry name" value="Methionine synthase domain"/>
    <property type="match status" value="1"/>
</dbReference>
<dbReference type="PANTHER" id="PTHR45833:SF1">
    <property type="entry name" value="METHIONINE SYNTHASE"/>
    <property type="match status" value="1"/>
</dbReference>
<dbReference type="GO" id="GO:0050667">
    <property type="term" value="P:homocysteine metabolic process"/>
    <property type="evidence" value="ECO:0007669"/>
    <property type="project" value="TreeGrafter"/>
</dbReference>
<dbReference type="EC" id="2.1.1.13" evidence="5"/>
<dbReference type="InterPro" id="IPR036724">
    <property type="entry name" value="Cobalamin-bd_sf"/>
</dbReference>
<dbReference type="InterPro" id="IPR003759">
    <property type="entry name" value="Cbl-bd_cap"/>
</dbReference>
<keyword evidence="2" id="KW-0170">Cobalt</keyword>
<evidence type="ECO:0000313" key="6">
    <source>
        <dbReference type="Proteomes" id="UP000289794"/>
    </source>
</evidence>
<reference evidence="5 6" key="1">
    <citation type="submission" date="2019-01" db="EMBL/GenBank/DDBJ databases">
        <title>PMF-metabolizing Aryl O-demethylase.</title>
        <authorList>
            <person name="Kim M."/>
        </authorList>
    </citation>
    <scope>NUCLEOTIDE SEQUENCE [LARGE SCALE GENOMIC DNA]</scope>
    <source>
        <strain evidence="5 6">PMF1</strain>
    </source>
</reference>
<dbReference type="PANTHER" id="PTHR45833">
    <property type="entry name" value="METHIONINE SYNTHASE"/>
    <property type="match status" value="1"/>
</dbReference>
<keyword evidence="5" id="KW-0808">Transferase</keyword>
<dbReference type="PROSITE" id="PS51337">
    <property type="entry name" value="B12_BINDING_NTER"/>
    <property type="match status" value="1"/>
</dbReference>
<dbReference type="EMBL" id="CP035945">
    <property type="protein sequence ID" value="QBE98250.1"/>
    <property type="molecule type" value="Genomic_DNA"/>
</dbReference>
<dbReference type="AlphaFoldDB" id="A0A4P6M3G1"/>
<dbReference type="GO" id="GO:0031419">
    <property type="term" value="F:cobalamin binding"/>
    <property type="evidence" value="ECO:0007669"/>
    <property type="project" value="InterPro"/>
</dbReference>
<sequence>MNYQEELIKSMAQLDEENVLKYIQLMLTSGFSREAIRKYLTEGSEEVGYYFANGEYFIADLIVSGMIYQHALSLLTPPLESGDPKPIGRAVIGVVEGDIHDIGKDIVVSLLRSERFEVIDLGIDVRPQRFVYALRSYNPDIVLLSGLLASSSLSVARTMKELNADPCRKETRIFIGGQCASSQLCSQTGADGWAYDTIVTIDFCKKVIKEHHAKNK</sequence>
<evidence type="ECO:0000259" key="4">
    <source>
        <dbReference type="PROSITE" id="PS51337"/>
    </source>
</evidence>
<dbReference type="Pfam" id="PF02310">
    <property type="entry name" value="B12-binding"/>
    <property type="match status" value="1"/>
</dbReference>
<dbReference type="InterPro" id="IPR036594">
    <property type="entry name" value="Meth_synthase_dom"/>
</dbReference>
<evidence type="ECO:0000256" key="2">
    <source>
        <dbReference type="ARBA" id="ARBA00023285"/>
    </source>
</evidence>
<dbReference type="KEGG" id="bpro:PMF13cell1_03816"/>
<proteinExistence type="predicted"/>
<dbReference type="PROSITE" id="PS51332">
    <property type="entry name" value="B12_BINDING"/>
    <property type="match status" value="1"/>
</dbReference>
<organism evidence="5 6">
    <name type="scientific">Blautia producta</name>
    <dbReference type="NCBI Taxonomy" id="33035"/>
    <lineage>
        <taxon>Bacteria</taxon>
        <taxon>Bacillati</taxon>
        <taxon>Bacillota</taxon>
        <taxon>Clostridia</taxon>
        <taxon>Lachnospirales</taxon>
        <taxon>Lachnospiraceae</taxon>
        <taxon>Blautia</taxon>
    </lineage>
</organism>
<dbReference type="Pfam" id="PF02607">
    <property type="entry name" value="B12-binding_2"/>
    <property type="match status" value="1"/>
</dbReference>
<dbReference type="GO" id="GO:0046653">
    <property type="term" value="P:tetrahydrofolate metabolic process"/>
    <property type="evidence" value="ECO:0007669"/>
    <property type="project" value="TreeGrafter"/>
</dbReference>
<dbReference type="RefSeq" id="WP_165392515.1">
    <property type="nucleotide sequence ID" value="NZ_AP031439.1"/>
</dbReference>
<evidence type="ECO:0000256" key="1">
    <source>
        <dbReference type="ARBA" id="ARBA00022723"/>
    </source>
</evidence>
<dbReference type="SUPFAM" id="SSF47644">
    <property type="entry name" value="Methionine synthase domain"/>
    <property type="match status" value="1"/>
</dbReference>
<dbReference type="SMART" id="SM01018">
    <property type="entry name" value="B12-binding_2"/>
    <property type="match status" value="1"/>
</dbReference>
<dbReference type="InterPro" id="IPR050554">
    <property type="entry name" value="Met_Synthase/Corrinoid"/>
</dbReference>
<accession>A0A4P6M3G1</accession>
<keyword evidence="5" id="KW-0489">Methyltransferase</keyword>
<dbReference type="Gene3D" id="3.40.50.280">
    <property type="entry name" value="Cobalamin-binding domain"/>
    <property type="match status" value="1"/>
</dbReference>
<evidence type="ECO:0000313" key="5">
    <source>
        <dbReference type="EMBL" id="QBE98250.1"/>
    </source>
</evidence>
<dbReference type="InterPro" id="IPR006158">
    <property type="entry name" value="Cobalamin-bd"/>
</dbReference>
<dbReference type="SUPFAM" id="SSF52242">
    <property type="entry name" value="Cobalamin (vitamin B12)-binding domain"/>
    <property type="match status" value="1"/>
</dbReference>
<dbReference type="GO" id="GO:0046872">
    <property type="term" value="F:metal ion binding"/>
    <property type="evidence" value="ECO:0007669"/>
    <property type="project" value="UniProtKB-KW"/>
</dbReference>
<dbReference type="GO" id="GO:0008705">
    <property type="term" value="F:methionine synthase activity"/>
    <property type="evidence" value="ECO:0007669"/>
    <property type="project" value="UniProtKB-EC"/>
</dbReference>
<keyword evidence="1" id="KW-0479">Metal-binding</keyword>
<protein>
    <submittedName>
        <fullName evidence="5">Methionine synthase</fullName>
        <ecNumber evidence="5">2.1.1.13</ecNumber>
    </submittedName>
</protein>
<evidence type="ECO:0000259" key="3">
    <source>
        <dbReference type="PROSITE" id="PS51332"/>
    </source>
</evidence>
<dbReference type="Proteomes" id="UP000289794">
    <property type="component" value="Chromosome"/>
</dbReference>
<dbReference type="GO" id="GO:0032259">
    <property type="term" value="P:methylation"/>
    <property type="evidence" value="ECO:0007669"/>
    <property type="project" value="UniProtKB-KW"/>
</dbReference>
<dbReference type="GO" id="GO:0005829">
    <property type="term" value="C:cytosol"/>
    <property type="evidence" value="ECO:0007669"/>
    <property type="project" value="TreeGrafter"/>
</dbReference>
<feature type="domain" description="B12-binding" evidence="3">
    <location>
        <begin position="87"/>
        <end position="214"/>
    </location>
</feature>
<gene>
    <name evidence="5" type="primary">metH_4</name>
    <name evidence="5" type="ORF">PMF13cell1_03816</name>
</gene>